<organism evidence="1 2">
    <name type="scientific">Lentinula edodes</name>
    <name type="common">Shiitake mushroom</name>
    <name type="synonym">Lentinus edodes</name>
    <dbReference type="NCBI Taxonomy" id="5353"/>
    <lineage>
        <taxon>Eukaryota</taxon>
        <taxon>Fungi</taxon>
        <taxon>Dikarya</taxon>
        <taxon>Basidiomycota</taxon>
        <taxon>Agaricomycotina</taxon>
        <taxon>Agaricomycetes</taxon>
        <taxon>Agaricomycetidae</taxon>
        <taxon>Agaricales</taxon>
        <taxon>Marasmiineae</taxon>
        <taxon>Omphalotaceae</taxon>
        <taxon>Lentinula</taxon>
    </lineage>
</organism>
<name>A0A1Q3EHB8_LENED</name>
<dbReference type="EMBL" id="BDGU01000327">
    <property type="protein sequence ID" value="GAW06549.1"/>
    <property type="molecule type" value="Genomic_DNA"/>
</dbReference>
<comment type="caution">
    <text evidence="1">The sequence shown here is derived from an EMBL/GenBank/DDBJ whole genome shotgun (WGS) entry which is preliminary data.</text>
</comment>
<evidence type="ECO:0000313" key="2">
    <source>
        <dbReference type="Proteomes" id="UP000188533"/>
    </source>
</evidence>
<proteinExistence type="predicted"/>
<dbReference type="Proteomes" id="UP000188533">
    <property type="component" value="Unassembled WGS sequence"/>
</dbReference>
<keyword evidence="2" id="KW-1185">Reference proteome</keyword>
<reference evidence="1 2" key="1">
    <citation type="submission" date="2016-08" db="EMBL/GenBank/DDBJ databases">
        <authorList>
            <consortium name="Lentinula edodes genome sequencing consortium"/>
            <person name="Sakamoto Y."/>
            <person name="Nakade K."/>
            <person name="Sato S."/>
            <person name="Yoshida Y."/>
            <person name="Miyazaki K."/>
            <person name="Natsume S."/>
            <person name="Konno N."/>
        </authorList>
    </citation>
    <scope>NUCLEOTIDE SEQUENCE [LARGE SCALE GENOMIC DNA]</scope>
    <source>
        <strain evidence="1 2">NBRC 111202</strain>
    </source>
</reference>
<dbReference type="AlphaFoldDB" id="A0A1Q3EHB8"/>
<protein>
    <submittedName>
        <fullName evidence="1">Uncharacterized protein</fullName>
    </submittedName>
</protein>
<evidence type="ECO:0000313" key="1">
    <source>
        <dbReference type="EMBL" id="GAW06549.1"/>
    </source>
</evidence>
<reference evidence="1 2" key="2">
    <citation type="submission" date="2017-02" db="EMBL/GenBank/DDBJ databases">
        <title>A genome survey and senescence transcriptome analysis in Lentinula edodes.</title>
        <authorList>
            <person name="Sakamoto Y."/>
            <person name="Nakade K."/>
            <person name="Sato S."/>
            <person name="Yoshida Y."/>
            <person name="Miyazaki K."/>
            <person name="Natsume S."/>
            <person name="Konno N."/>
        </authorList>
    </citation>
    <scope>NUCLEOTIDE SEQUENCE [LARGE SCALE GENOMIC DNA]</scope>
    <source>
        <strain evidence="1 2">NBRC 111202</strain>
    </source>
</reference>
<accession>A0A1Q3EHB8</accession>
<sequence length="164" mass="17657">MLKVAYDFQSSQLVPSHFFQSLHMPGAALTRKNPLVAINPDFVKLGSILETQNACFTMQDLMQVNRVIRDACSSRSLKCLGSLDVELAMDALNALHKASTSNTHNLANSLRRLVESSPPPDSATKALEGLKEVEKGSADEGTSSQVGGSVLMELDLPTIESLAE</sequence>
<gene>
    <name evidence="1" type="ORF">LENED_008483</name>
</gene>